<evidence type="ECO:0000313" key="2">
    <source>
        <dbReference type="Proteomes" id="UP000001876"/>
    </source>
</evidence>
<protein>
    <submittedName>
        <fullName evidence="1">Predicted protein</fullName>
    </submittedName>
</protein>
<dbReference type="KEGG" id="mpp:MICPUCDRAFT_54176"/>
<proteinExistence type="predicted"/>
<name>C1N9L6_MICPC</name>
<dbReference type="GeneID" id="9689743"/>
<evidence type="ECO:0000313" key="1">
    <source>
        <dbReference type="EMBL" id="EEH51211.1"/>
    </source>
</evidence>
<dbReference type="Proteomes" id="UP000001876">
    <property type="component" value="Unassembled WGS sequence"/>
</dbReference>
<reference evidence="1 2" key="1">
    <citation type="journal article" date="2009" name="Science">
        <title>Green evolution and dynamic adaptations revealed by genomes of the marine picoeukaryotes Micromonas.</title>
        <authorList>
            <person name="Worden A.Z."/>
            <person name="Lee J.H."/>
            <person name="Mock T."/>
            <person name="Rouze P."/>
            <person name="Simmons M.P."/>
            <person name="Aerts A.L."/>
            <person name="Allen A.E."/>
            <person name="Cuvelier M.L."/>
            <person name="Derelle E."/>
            <person name="Everett M.V."/>
            <person name="Foulon E."/>
            <person name="Grimwood J."/>
            <person name="Gundlach H."/>
            <person name="Henrissat B."/>
            <person name="Napoli C."/>
            <person name="McDonald S.M."/>
            <person name="Parker M.S."/>
            <person name="Rombauts S."/>
            <person name="Salamov A."/>
            <person name="Von Dassow P."/>
            <person name="Badger J.H."/>
            <person name="Coutinho P.M."/>
            <person name="Demir E."/>
            <person name="Dubchak I."/>
            <person name="Gentemann C."/>
            <person name="Eikrem W."/>
            <person name="Gready J.E."/>
            <person name="John U."/>
            <person name="Lanier W."/>
            <person name="Lindquist E.A."/>
            <person name="Lucas S."/>
            <person name="Mayer K.F."/>
            <person name="Moreau H."/>
            <person name="Not F."/>
            <person name="Otillar R."/>
            <person name="Panaud O."/>
            <person name="Pangilinan J."/>
            <person name="Paulsen I."/>
            <person name="Piegu B."/>
            <person name="Poliakov A."/>
            <person name="Robbens S."/>
            <person name="Schmutz J."/>
            <person name="Toulza E."/>
            <person name="Wyss T."/>
            <person name="Zelensky A."/>
            <person name="Zhou K."/>
            <person name="Armbrust E.V."/>
            <person name="Bhattacharya D."/>
            <person name="Goodenough U.W."/>
            <person name="Van de Peer Y."/>
            <person name="Grigoriev I.V."/>
        </authorList>
    </citation>
    <scope>NUCLEOTIDE SEQUENCE [LARGE SCALE GENOMIC DNA]</scope>
    <source>
        <strain evidence="1 2">CCMP1545</strain>
    </source>
</reference>
<sequence>MERPSDAALCGLDPASGLAYELGLSCVLCVVGATREPALGEDADGSRCVRAGRRAAVCGTPTVVCATPTTSKRAPITPAIEALRTLLLTIAATTSGAKTTPVVSMTRAANAPRSHFPFPTRLRWAALGTDQARSTSHWFPYDRVRVVNADP</sequence>
<organism evidence="2">
    <name type="scientific">Micromonas pusilla (strain CCMP1545)</name>
    <name type="common">Picoplanktonic green alga</name>
    <dbReference type="NCBI Taxonomy" id="564608"/>
    <lineage>
        <taxon>Eukaryota</taxon>
        <taxon>Viridiplantae</taxon>
        <taxon>Chlorophyta</taxon>
        <taxon>Mamiellophyceae</taxon>
        <taxon>Mamiellales</taxon>
        <taxon>Mamiellaceae</taxon>
        <taxon>Micromonas</taxon>
    </lineage>
</organism>
<dbReference type="EMBL" id="GG663751">
    <property type="protein sequence ID" value="EEH51211.1"/>
    <property type="molecule type" value="Genomic_DNA"/>
</dbReference>
<dbReference type="AlphaFoldDB" id="C1N9L6"/>
<accession>C1N9L6</accession>
<keyword evidence="2" id="KW-1185">Reference proteome</keyword>
<dbReference type="OrthoDB" id="498824at2759"/>
<gene>
    <name evidence="1" type="ORF">MICPUCDRAFT_54176</name>
</gene>
<dbReference type="RefSeq" id="XP_003064306.1">
    <property type="nucleotide sequence ID" value="XM_003064260.1"/>
</dbReference>